<comment type="caution">
    <text evidence="1">The sequence shown here is derived from an EMBL/GenBank/DDBJ whole genome shotgun (WGS) entry which is preliminary data.</text>
</comment>
<dbReference type="EMBL" id="CAJVQC010068667">
    <property type="protein sequence ID" value="CAG8808282.1"/>
    <property type="molecule type" value="Genomic_DNA"/>
</dbReference>
<keyword evidence="2" id="KW-1185">Reference proteome</keyword>
<feature type="non-terminal residue" evidence="1">
    <location>
        <position position="55"/>
    </location>
</feature>
<reference evidence="1" key="1">
    <citation type="submission" date="2021-06" db="EMBL/GenBank/DDBJ databases">
        <authorList>
            <person name="Kallberg Y."/>
            <person name="Tangrot J."/>
            <person name="Rosling A."/>
        </authorList>
    </citation>
    <scope>NUCLEOTIDE SEQUENCE</scope>
    <source>
        <strain evidence="1">MA461A</strain>
    </source>
</reference>
<evidence type="ECO:0000313" key="2">
    <source>
        <dbReference type="Proteomes" id="UP000789920"/>
    </source>
</evidence>
<proteinExistence type="predicted"/>
<accession>A0ACA9RT88</accession>
<gene>
    <name evidence="1" type="ORF">RPERSI_LOCUS22587</name>
</gene>
<sequence>MEEKKLDKNSENRKEKSNFLEEIWYDCYLYNGIGGHEDKEKALKLYKEITNAVLL</sequence>
<feature type="non-terminal residue" evidence="1">
    <location>
        <position position="1"/>
    </location>
</feature>
<evidence type="ECO:0000313" key="1">
    <source>
        <dbReference type="EMBL" id="CAG8808282.1"/>
    </source>
</evidence>
<dbReference type="Proteomes" id="UP000789920">
    <property type="component" value="Unassembled WGS sequence"/>
</dbReference>
<name>A0ACA9RT88_9GLOM</name>
<organism evidence="1 2">
    <name type="scientific">Racocetra persica</name>
    <dbReference type="NCBI Taxonomy" id="160502"/>
    <lineage>
        <taxon>Eukaryota</taxon>
        <taxon>Fungi</taxon>
        <taxon>Fungi incertae sedis</taxon>
        <taxon>Mucoromycota</taxon>
        <taxon>Glomeromycotina</taxon>
        <taxon>Glomeromycetes</taxon>
        <taxon>Diversisporales</taxon>
        <taxon>Gigasporaceae</taxon>
        <taxon>Racocetra</taxon>
    </lineage>
</organism>
<protein>
    <submittedName>
        <fullName evidence="1">1092_t:CDS:1</fullName>
    </submittedName>
</protein>